<evidence type="ECO:0008006" key="5">
    <source>
        <dbReference type="Google" id="ProtNLM"/>
    </source>
</evidence>
<dbReference type="EMBL" id="VKKG01000001">
    <property type="protein sequence ID" value="TRY19417.1"/>
    <property type="molecule type" value="Genomic_DNA"/>
</dbReference>
<evidence type="ECO:0000256" key="2">
    <source>
        <dbReference type="SAM" id="Phobius"/>
    </source>
</evidence>
<feature type="transmembrane region" description="Helical" evidence="2">
    <location>
        <begin position="193"/>
        <end position="211"/>
    </location>
</feature>
<feature type="compositionally biased region" description="Basic residues" evidence="1">
    <location>
        <begin position="476"/>
        <end position="488"/>
    </location>
</feature>
<evidence type="ECO:0000313" key="4">
    <source>
        <dbReference type="Proteomes" id="UP000317638"/>
    </source>
</evidence>
<keyword evidence="2" id="KW-1133">Transmembrane helix</keyword>
<feature type="transmembrane region" description="Helical" evidence="2">
    <location>
        <begin position="161"/>
        <end position="181"/>
    </location>
</feature>
<reference evidence="3 4" key="1">
    <citation type="submission" date="2019-07" db="EMBL/GenBank/DDBJ databases">
        <authorList>
            <person name="Zhou L.-Y."/>
        </authorList>
    </citation>
    <scope>NUCLEOTIDE SEQUENCE [LARGE SCALE GENOMIC DNA]</scope>
    <source>
        <strain evidence="3 4">YIM 101269</strain>
    </source>
</reference>
<protein>
    <recommendedName>
        <fullName evidence="5">Type IV secretion system protein</fullName>
    </recommendedName>
</protein>
<accession>A0A553K3X2</accession>
<gene>
    <name evidence="3" type="ORF">FOJ82_00425</name>
</gene>
<sequence>MPWDVAIQIFADLAAAGGRIVASLWISICMGVWGAGLWVFRIVLEMGEWLLTPSLSAANRDGSPNALTYAYSTTSWFALVLALILTVVHLIVAVVRRDAKSLGSLLLGAVQFLLISTIAFTYAAAVVTAVAGINQALMREMLGITTMSDLEVPGFDLAETAVSGVVATVLLVLGLVLWLAALSHIIVLLGRSVALVVLTATAPIAAAGLLYEPLKVWFWKTFRWFHAAALAPILMTLMLGIGIQIANSVVLGQADDVQKAAAMAVPAVAMILVASWSPFALFRLLAFIDPGTTSGANFRASLHPTTAAGHGLGQMQTKLAEHATDKATNQTGSSETATTARTEGAQTSSLGGTTTGSSVPSRSTGTQGGTGGPSKPPAAPATGGSTAAGTDRAGAGGGAAGSSVGGGAGGAASSGGAAAGGVAGGVGMVALAGAKALVGAFKAAGAVTSGIVGDSASGMGSGDPSYPYDPAGDTRRPHHTATRTRGKRPPTAIVQEEHSDNDV</sequence>
<feature type="transmembrane region" description="Helical" evidence="2">
    <location>
        <begin position="223"/>
        <end position="251"/>
    </location>
</feature>
<dbReference type="AlphaFoldDB" id="A0A553K3X2"/>
<keyword evidence="2" id="KW-0812">Transmembrane</keyword>
<feature type="compositionally biased region" description="Gly residues" evidence="1">
    <location>
        <begin position="394"/>
        <end position="417"/>
    </location>
</feature>
<organism evidence="3 4">
    <name type="scientific">Tessaracoccus rhinocerotis</name>
    <dbReference type="NCBI Taxonomy" id="1689449"/>
    <lineage>
        <taxon>Bacteria</taxon>
        <taxon>Bacillati</taxon>
        <taxon>Actinomycetota</taxon>
        <taxon>Actinomycetes</taxon>
        <taxon>Propionibacteriales</taxon>
        <taxon>Propionibacteriaceae</taxon>
        <taxon>Tessaracoccus</taxon>
    </lineage>
</organism>
<feature type="transmembrane region" description="Helical" evidence="2">
    <location>
        <begin position="107"/>
        <end position="133"/>
    </location>
</feature>
<feature type="transmembrane region" description="Helical" evidence="2">
    <location>
        <begin position="20"/>
        <end position="44"/>
    </location>
</feature>
<proteinExistence type="predicted"/>
<feature type="transmembrane region" description="Helical" evidence="2">
    <location>
        <begin position="263"/>
        <end position="288"/>
    </location>
</feature>
<name>A0A553K3X2_9ACTN</name>
<feature type="transmembrane region" description="Helical" evidence="2">
    <location>
        <begin position="76"/>
        <end position="95"/>
    </location>
</feature>
<feature type="compositionally biased region" description="Low complexity" evidence="1">
    <location>
        <begin position="347"/>
        <end position="365"/>
    </location>
</feature>
<dbReference type="OrthoDB" id="4855643at2"/>
<feature type="compositionally biased region" description="Low complexity" evidence="1">
    <location>
        <begin position="380"/>
        <end position="393"/>
    </location>
</feature>
<feature type="region of interest" description="Disordered" evidence="1">
    <location>
        <begin position="453"/>
        <end position="503"/>
    </location>
</feature>
<feature type="compositionally biased region" description="Polar residues" evidence="1">
    <location>
        <begin position="326"/>
        <end position="346"/>
    </location>
</feature>
<feature type="region of interest" description="Disordered" evidence="1">
    <location>
        <begin position="324"/>
        <end position="417"/>
    </location>
</feature>
<evidence type="ECO:0000313" key="3">
    <source>
        <dbReference type="EMBL" id="TRY19417.1"/>
    </source>
</evidence>
<comment type="caution">
    <text evidence="3">The sequence shown here is derived from an EMBL/GenBank/DDBJ whole genome shotgun (WGS) entry which is preliminary data.</text>
</comment>
<evidence type="ECO:0000256" key="1">
    <source>
        <dbReference type="SAM" id="MobiDB-lite"/>
    </source>
</evidence>
<keyword evidence="2" id="KW-0472">Membrane</keyword>
<keyword evidence="4" id="KW-1185">Reference proteome</keyword>
<dbReference type="RefSeq" id="WP_143936505.1">
    <property type="nucleotide sequence ID" value="NZ_VKKG01000001.1"/>
</dbReference>
<dbReference type="Proteomes" id="UP000317638">
    <property type="component" value="Unassembled WGS sequence"/>
</dbReference>